<evidence type="ECO:0000259" key="8">
    <source>
        <dbReference type="Pfam" id="PF11788"/>
    </source>
</evidence>
<dbReference type="AlphaFoldDB" id="A0A8X7T9F9"/>
<dbReference type="CDD" id="cd04661">
    <property type="entry name" value="NUDIX_MRP_L46"/>
    <property type="match status" value="1"/>
</dbReference>
<evidence type="ECO:0000256" key="1">
    <source>
        <dbReference type="ARBA" id="ARBA00004173"/>
    </source>
</evidence>
<evidence type="ECO:0000256" key="6">
    <source>
        <dbReference type="ARBA" id="ARBA00023274"/>
    </source>
</evidence>
<evidence type="ECO:0000256" key="4">
    <source>
        <dbReference type="ARBA" id="ARBA00022980"/>
    </source>
</evidence>
<dbReference type="InterPro" id="IPR021757">
    <property type="entry name" value="Ribosomal_mL46_N"/>
</dbReference>
<keyword evidence="6" id="KW-0687">Ribonucleoprotein</keyword>
<keyword evidence="5" id="KW-0496">Mitochondrion</keyword>
<accession>A0A8X7T9F9</accession>
<reference evidence="9" key="1">
    <citation type="submission" date="2020-03" db="EMBL/GenBank/DDBJ databases">
        <title>FDA dAtabase for Regulatory Grade micrObial Sequences (FDA-ARGOS): Supporting development and validation of Infectious Disease Dx tests.</title>
        <authorList>
            <person name="Campos J."/>
            <person name="Goldberg B."/>
            <person name="Tallon L."/>
            <person name="Sadzewicz L."/>
            <person name="Vavikolanu K."/>
            <person name="Mehta A."/>
            <person name="Aluvathingal J."/>
            <person name="Nadendla S."/>
            <person name="Nandy P."/>
            <person name="Geyer C."/>
            <person name="Yan Y."/>
            <person name="Sichtig H."/>
        </authorList>
    </citation>
    <scope>NUCLEOTIDE SEQUENCE [LARGE SCALE GENOMIC DNA]</scope>
    <source>
        <strain evidence="9">FDAARGOS_652</strain>
    </source>
</reference>
<organism evidence="9 10">
    <name type="scientific">Candida parapsilosis</name>
    <name type="common">Yeast</name>
    <dbReference type="NCBI Taxonomy" id="5480"/>
    <lineage>
        <taxon>Eukaryota</taxon>
        <taxon>Fungi</taxon>
        <taxon>Dikarya</taxon>
        <taxon>Ascomycota</taxon>
        <taxon>Saccharomycotina</taxon>
        <taxon>Pichiomycetes</taxon>
        <taxon>Debaryomycetaceae</taxon>
        <taxon>Candida/Lodderomyces clade</taxon>
        <taxon>Candida</taxon>
    </lineage>
</organism>
<dbReference type="InterPro" id="IPR033650">
    <property type="entry name" value="Ribosomal_mL46_NUDIX"/>
</dbReference>
<gene>
    <name evidence="9" type="ORF">FOB60_005375</name>
</gene>
<dbReference type="PANTHER" id="PTHR13124">
    <property type="entry name" value="39S RIBOSOMAL PROTEIN L46, MITOCHONDRIAL PRECURSOR-RELATED"/>
    <property type="match status" value="1"/>
</dbReference>
<proteinExistence type="inferred from homology"/>
<dbReference type="InterPro" id="IPR040008">
    <property type="entry name" value="Ribosomal_mL46"/>
</dbReference>
<dbReference type="GO" id="GO:0003735">
    <property type="term" value="F:structural constituent of ribosome"/>
    <property type="evidence" value="ECO:0007669"/>
    <property type="project" value="InterPro"/>
</dbReference>
<dbReference type="EMBL" id="JABWAB010000011">
    <property type="protein sequence ID" value="KAF6044282.1"/>
    <property type="molecule type" value="Genomic_DNA"/>
</dbReference>
<protein>
    <recommendedName>
        <fullName evidence="7">Large ribosomal subunit protein mL46</fullName>
    </recommendedName>
</protein>
<feature type="domain" description="Large ribosomal subunit protein mL46 N-terminal" evidence="8">
    <location>
        <begin position="53"/>
        <end position="183"/>
    </location>
</feature>
<evidence type="ECO:0000313" key="10">
    <source>
        <dbReference type="Proteomes" id="UP000590412"/>
    </source>
</evidence>
<evidence type="ECO:0000313" key="9">
    <source>
        <dbReference type="EMBL" id="KAF6044282.1"/>
    </source>
</evidence>
<keyword evidence="3" id="KW-0809">Transit peptide</keyword>
<name>A0A8X7T9F9_CANPA</name>
<evidence type="ECO:0000256" key="5">
    <source>
        <dbReference type="ARBA" id="ARBA00023128"/>
    </source>
</evidence>
<evidence type="ECO:0000256" key="7">
    <source>
        <dbReference type="ARBA" id="ARBA00035190"/>
    </source>
</evidence>
<evidence type="ECO:0000256" key="2">
    <source>
        <dbReference type="ARBA" id="ARBA00009070"/>
    </source>
</evidence>
<dbReference type="Proteomes" id="UP000590412">
    <property type="component" value="Unassembled WGS sequence"/>
</dbReference>
<dbReference type="Gene3D" id="3.90.79.10">
    <property type="entry name" value="Nucleoside Triphosphate Pyrophosphohydrolase"/>
    <property type="match status" value="1"/>
</dbReference>
<keyword evidence="4 9" id="KW-0689">Ribosomal protein</keyword>
<comment type="subcellular location">
    <subcellularLocation>
        <location evidence="1">Mitochondrion</location>
    </subcellularLocation>
</comment>
<dbReference type="PANTHER" id="PTHR13124:SF12">
    <property type="entry name" value="LARGE RIBOSOMAL SUBUNIT PROTEIN ML46"/>
    <property type="match status" value="1"/>
</dbReference>
<sequence>MYTEGWWRLNQSELAMSYIGPKVRGFLATQIRCYATTQSATAASSTSSTTPQSISSTLILSRPPIITQDLTPFESQFYKYQSELWRRLMWTFPKWFYFKQGTMAELRYRQINKNPISYNPKMSYPRGKPDLKHLRDRRFRQYIRLPKTYREEDEIVEGQDQSEFKENEISRKIVPASRITEADKRNDVTSLERKLSRTLYLIIKETNGHNENWKLPNFKESGENLLPLHTLAEEGLYEIGGKRINYFNVSKVPCHHNQNKEYFIKSHILSGNFEPQSDSIQYQWTTKEELKDLLPKDYYSDISHLLSDV</sequence>
<comment type="similarity">
    <text evidence="2">Belongs to the mitochondrion-specific ribosomal protein mL46 family.</text>
</comment>
<evidence type="ECO:0000256" key="3">
    <source>
        <dbReference type="ARBA" id="ARBA00022946"/>
    </source>
</evidence>
<comment type="caution">
    <text evidence="9">The sequence shown here is derived from an EMBL/GenBank/DDBJ whole genome shotgun (WGS) entry which is preliminary data.</text>
</comment>
<dbReference type="GO" id="GO:0005762">
    <property type="term" value="C:mitochondrial large ribosomal subunit"/>
    <property type="evidence" value="ECO:0007669"/>
    <property type="project" value="TreeGrafter"/>
</dbReference>
<dbReference type="Pfam" id="PF11788">
    <property type="entry name" value="MRP-L46"/>
    <property type="match status" value="1"/>
</dbReference>